<comment type="caution">
    <text evidence="1">The sequence shown here is derived from an EMBL/GenBank/DDBJ whole genome shotgun (WGS) entry which is preliminary data.</text>
</comment>
<sequence>MDWDNTVGNDDSEDDFGTTCRICYESIFNSDKKPAIVKCITCTEVLYHVACVTRKWKKQCVQCMGESLERLTAKQVEELRSGEGVADNEEGFDIEYLRPHPSLPDVYQIKWIGHEKMTCESRASLLSDLTEADVASLLARGPRTLWVERPEFPVGVRVNVRYPRAKSKTVYTATVQSYDANAAKPYTVKYRDGGQTESVVPSRIGGVVATKGG</sequence>
<name>A0ABQ6NAC0_9STRA</name>
<proteinExistence type="predicted"/>
<organism evidence="1 2">
    <name type="scientific">Tetraparma gracilis</name>
    <dbReference type="NCBI Taxonomy" id="2962635"/>
    <lineage>
        <taxon>Eukaryota</taxon>
        <taxon>Sar</taxon>
        <taxon>Stramenopiles</taxon>
        <taxon>Ochrophyta</taxon>
        <taxon>Bolidophyceae</taxon>
        <taxon>Parmales</taxon>
        <taxon>Triparmaceae</taxon>
        <taxon>Tetraparma</taxon>
    </lineage>
</organism>
<protein>
    <recommendedName>
        <fullName evidence="3">RING-type domain-containing protein</fullName>
    </recommendedName>
</protein>
<evidence type="ECO:0000313" key="1">
    <source>
        <dbReference type="EMBL" id="GMI52922.1"/>
    </source>
</evidence>
<reference evidence="1 2" key="1">
    <citation type="journal article" date="2023" name="Commun. Biol.">
        <title>Genome analysis of Parmales, the sister group of diatoms, reveals the evolutionary specialization of diatoms from phago-mixotrophs to photoautotrophs.</title>
        <authorList>
            <person name="Ban H."/>
            <person name="Sato S."/>
            <person name="Yoshikawa S."/>
            <person name="Yamada K."/>
            <person name="Nakamura Y."/>
            <person name="Ichinomiya M."/>
            <person name="Sato N."/>
            <person name="Blanc-Mathieu R."/>
            <person name="Endo H."/>
            <person name="Kuwata A."/>
            <person name="Ogata H."/>
        </authorList>
    </citation>
    <scope>NUCLEOTIDE SEQUENCE [LARGE SCALE GENOMIC DNA]</scope>
</reference>
<accession>A0ABQ6NAC0</accession>
<dbReference type="EMBL" id="BRYB01006604">
    <property type="protein sequence ID" value="GMI52922.1"/>
    <property type="molecule type" value="Genomic_DNA"/>
</dbReference>
<keyword evidence="2" id="KW-1185">Reference proteome</keyword>
<dbReference type="Gene3D" id="2.30.30.140">
    <property type="match status" value="1"/>
</dbReference>
<evidence type="ECO:0008006" key="3">
    <source>
        <dbReference type="Google" id="ProtNLM"/>
    </source>
</evidence>
<dbReference type="Proteomes" id="UP001165060">
    <property type="component" value="Unassembled WGS sequence"/>
</dbReference>
<gene>
    <name evidence="1" type="ORF">TeGR_g5900</name>
</gene>
<evidence type="ECO:0000313" key="2">
    <source>
        <dbReference type="Proteomes" id="UP001165060"/>
    </source>
</evidence>